<dbReference type="InterPro" id="IPR006694">
    <property type="entry name" value="Fatty_acid_hydroxylase"/>
</dbReference>
<dbReference type="PANTHER" id="PTHR11863">
    <property type="entry name" value="STEROL DESATURASE"/>
    <property type="match status" value="1"/>
</dbReference>
<dbReference type="InterPro" id="IPR050307">
    <property type="entry name" value="Sterol_Desaturase_Related"/>
</dbReference>
<feature type="transmembrane region" description="Helical" evidence="6">
    <location>
        <begin position="94"/>
        <end position="115"/>
    </location>
</feature>
<gene>
    <name evidence="8" type="ORF">COLO4_12545</name>
</gene>
<dbReference type="GO" id="GO:0008610">
    <property type="term" value="P:lipid biosynthetic process"/>
    <property type="evidence" value="ECO:0007669"/>
    <property type="project" value="InterPro"/>
</dbReference>
<comment type="subcellular location">
    <subcellularLocation>
        <location evidence="1">Membrane</location>
    </subcellularLocation>
</comment>
<keyword evidence="5 6" id="KW-0472">Membrane</keyword>
<dbReference type="AlphaFoldDB" id="A0A1R3K0J5"/>
<dbReference type="EMBL" id="AWUE01014929">
    <property type="protein sequence ID" value="OMP00594.1"/>
    <property type="molecule type" value="Genomic_DNA"/>
</dbReference>
<feature type="transmembrane region" description="Helical" evidence="6">
    <location>
        <begin position="35"/>
        <end position="59"/>
    </location>
</feature>
<sequence>MLPYQTLDEAALALGRNLTLAEKHWFNYSANKIDFFLYLHNAFFLFLIVSVAPLPYVFIEFSQYAERMAKFKIQKKITTSFSDMFNCYKDVVKNFFLCGLPIQILAYPTVQWVGIRTSLPLPSLWEILSQLIAYILIEDYTFYWLHRFLHTEWGYEKIHHVHHEFNAPIGISAPYVHWAEIFVLGLPTSLGPLVIPCHMITLYLWIIVRALDAIHIHSGYEFPWNPINLIPMYVSAEYHDYHHYVGKQSQSNFASVFTYCTMIITTTSENKVKATLLRVIVITSKLSTR</sequence>
<dbReference type="OrthoDB" id="408954at2759"/>
<evidence type="ECO:0000256" key="3">
    <source>
        <dbReference type="ARBA" id="ARBA00022692"/>
    </source>
</evidence>
<feature type="transmembrane region" description="Helical" evidence="6">
    <location>
        <begin position="190"/>
        <end position="208"/>
    </location>
</feature>
<proteinExistence type="inferred from homology"/>
<evidence type="ECO:0000313" key="9">
    <source>
        <dbReference type="Proteomes" id="UP000187203"/>
    </source>
</evidence>
<evidence type="ECO:0000256" key="2">
    <source>
        <dbReference type="ARBA" id="ARBA00009324"/>
    </source>
</evidence>
<organism evidence="8 9">
    <name type="scientific">Corchorus olitorius</name>
    <dbReference type="NCBI Taxonomy" id="93759"/>
    <lineage>
        <taxon>Eukaryota</taxon>
        <taxon>Viridiplantae</taxon>
        <taxon>Streptophyta</taxon>
        <taxon>Embryophyta</taxon>
        <taxon>Tracheophyta</taxon>
        <taxon>Spermatophyta</taxon>
        <taxon>Magnoliopsida</taxon>
        <taxon>eudicotyledons</taxon>
        <taxon>Gunneridae</taxon>
        <taxon>Pentapetalae</taxon>
        <taxon>rosids</taxon>
        <taxon>malvids</taxon>
        <taxon>Malvales</taxon>
        <taxon>Malvaceae</taxon>
        <taxon>Grewioideae</taxon>
        <taxon>Apeibeae</taxon>
        <taxon>Corchorus</taxon>
    </lineage>
</organism>
<evidence type="ECO:0000256" key="1">
    <source>
        <dbReference type="ARBA" id="ARBA00004370"/>
    </source>
</evidence>
<protein>
    <submittedName>
        <fullName evidence="8">Fatty acid hydroxylase</fullName>
    </submittedName>
</protein>
<reference evidence="9" key="1">
    <citation type="submission" date="2013-09" db="EMBL/GenBank/DDBJ databases">
        <title>Corchorus olitorius genome sequencing.</title>
        <authorList>
            <person name="Alam M."/>
            <person name="Haque M.S."/>
            <person name="Islam M.S."/>
            <person name="Emdad E.M."/>
            <person name="Islam M.M."/>
            <person name="Ahmed B."/>
            <person name="Halim A."/>
            <person name="Hossen Q.M.M."/>
            <person name="Hossain M.Z."/>
            <person name="Ahmed R."/>
            <person name="Khan M.M."/>
            <person name="Islam R."/>
            <person name="Rashid M.M."/>
            <person name="Khan S.A."/>
            <person name="Rahman M.S."/>
            <person name="Alam M."/>
            <person name="Yahiya A.S."/>
            <person name="Khan M.S."/>
            <person name="Azam M.S."/>
            <person name="Haque T."/>
            <person name="Lashkar M.Z.H."/>
            <person name="Akhand A.I."/>
            <person name="Morshed G."/>
            <person name="Roy S."/>
            <person name="Uddin K.S."/>
            <person name="Rabeya T."/>
            <person name="Hossain A.S."/>
            <person name="Chowdhury A."/>
            <person name="Snigdha A.R."/>
            <person name="Mortoza M.S."/>
            <person name="Matin S.A."/>
            <person name="Hoque S.M.E."/>
            <person name="Islam M.K."/>
            <person name="Roy D.K."/>
            <person name="Haider R."/>
            <person name="Moosa M.M."/>
            <person name="Elias S.M."/>
            <person name="Hasan A.M."/>
            <person name="Jahan S."/>
            <person name="Shafiuddin M."/>
            <person name="Mahmood N."/>
            <person name="Shommy N.S."/>
        </authorList>
    </citation>
    <scope>NUCLEOTIDE SEQUENCE [LARGE SCALE GENOMIC DNA]</scope>
    <source>
        <strain evidence="9">cv. O-4</strain>
    </source>
</reference>
<keyword evidence="4 6" id="KW-1133">Transmembrane helix</keyword>
<dbReference type="GO" id="GO:0005506">
    <property type="term" value="F:iron ion binding"/>
    <property type="evidence" value="ECO:0007669"/>
    <property type="project" value="InterPro"/>
</dbReference>
<comment type="caution">
    <text evidence="8">The sequence shown here is derived from an EMBL/GenBank/DDBJ whole genome shotgun (WGS) entry which is preliminary data.</text>
</comment>
<dbReference type="GO" id="GO:0016020">
    <property type="term" value="C:membrane"/>
    <property type="evidence" value="ECO:0007669"/>
    <property type="project" value="UniProtKB-SubCell"/>
</dbReference>
<name>A0A1R3K0J5_9ROSI</name>
<evidence type="ECO:0000313" key="8">
    <source>
        <dbReference type="EMBL" id="OMP00594.1"/>
    </source>
</evidence>
<evidence type="ECO:0000256" key="4">
    <source>
        <dbReference type="ARBA" id="ARBA00022989"/>
    </source>
</evidence>
<accession>A0A1R3K0J5</accession>
<keyword evidence="9" id="KW-1185">Reference proteome</keyword>
<evidence type="ECO:0000259" key="7">
    <source>
        <dbReference type="Pfam" id="PF04116"/>
    </source>
</evidence>
<dbReference type="STRING" id="93759.A0A1R3K0J5"/>
<dbReference type="GO" id="GO:0016491">
    <property type="term" value="F:oxidoreductase activity"/>
    <property type="evidence" value="ECO:0007669"/>
    <property type="project" value="InterPro"/>
</dbReference>
<feature type="domain" description="Fatty acid hydroxylase" evidence="7">
    <location>
        <begin position="132"/>
        <end position="264"/>
    </location>
</feature>
<dbReference type="Pfam" id="PF04116">
    <property type="entry name" value="FA_hydroxylase"/>
    <property type="match status" value="1"/>
</dbReference>
<comment type="similarity">
    <text evidence="2">Belongs to the sterol desaturase family.</text>
</comment>
<evidence type="ECO:0000256" key="5">
    <source>
        <dbReference type="ARBA" id="ARBA00023136"/>
    </source>
</evidence>
<keyword evidence="3 6" id="KW-0812">Transmembrane</keyword>
<dbReference type="Proteomes" id="UP000187203">
    <property type="component" value="Unassembled WGS sequence"/>
</dbReference>
<evidence type="ECO:0000256" key="6">
    <source>
        <dbReference type="SAM" id="Phobius"/>
    </source>
</evidence>